<sequence length="226" mass="26019">MASMLTLFRPNPWIPFLQIAKLLSVSSQHSKSLYDSLGLTPKATQAEIKTAYYKLSKIYHPDRNEGCEEAATKFRDITEAYEVLGNLGLRKRYDRGIFRRSGEGTGSTVSDDTDETYSKFYESRMQRSRPPTVGGKTPIYDFDEWAQAHYGASFARKQAAKQEYASQVDQQLRKKRMQRNEMFSYCVFIMLVAVFFGAYPWNDYDVVQTVKSSPSREKSNVFPEDK</sequence>
<dbReference type="Pfam" id="PF00226">
    <property type="entry name" value="DnaJ"/>
    <property type="match status" value="1"/>
</dbReference>
<protein>
    <recommendedName>
        <fullName evidence="2">J domain-containing protein</fullName>
    </recommendedName>
</protein>
<dbReference type="PROSITE" id="PS50076">
    <property type="entry name" value="DNAJ_2"/>
    <property type="match status" value="1"/>
</dbReference>
<dbReference type="PANTHER" id="PTHR44873">
    <property type="entry name" value="DNAJ HOMOLOG SUBFAMILY C MEMBER 30, MITOCHONDRIAL"/>
    <property type="match status" value="1"/>
</dbReference>
<evidence type="ECO:0000259" key="2">
    <source>
        <dbReference type="PROSITE" id="PS50076"/>
    </source>
</evidence>
<gene>
    <name evidence="3" type="ORF">PR048_022297</name>
</gene>
<dbReference type="Proteomes" id="UP001159363">
    <property type="component" value="Chromosome 7"/>
</dbReference>
<keyword evidence="1" id="KW-1133">Transmembrane helix</keyword>
<keyword evidence="4" id="KW-1185">Reference proteome</keyword>
<dbReference type="InterPro" id="IPR053025">
    <property type="entry name" value="Mito_ATP_Synthase-Asso"/>
</dbReference>
<dbReference type="PRINTS" id="PR00625">
    <property type="entry name" value="JDOMAIN"/>
</dbReference>
<feature type="domain" description="J" evidence="2">
    <location>
        <begin position="32"/>
        <end position="97"/>
    </location>
</feature>
<name>A0ABQ9H0W2_9NEOP</name>
<dbReference type="SUPFAM" id="SSF46565">
    <property type="entry name" value="Chaperone J-domain"/>
    <property type="match status" value="1"/>
</dbReference>
<dbReference type="InterPro" id="IPR018253">
    <property type="entry name" value="DnaJ_domain_CS"/>
</dbReference>
<evidence type="ECO:0000256" key="1">
    <source>
        <dbReference type="SAM" id="Phobius"/>
    </source>
</evidence>
<accession>A0ABQ9H0W2</accession>
<dbReference type="InterPro" id="IPR036869">
    <property type="entry name" value="J_dom_sf"/>
</dbReference>
<evidence type="ECO:0000313" key="3">
    <source>
        <dbReference type="EMBL" id="KAJ8877838.1"/>
    </source>
</evidence>
<keyword evidence="1" id="KW-0472">Membrane</keyword>
<dbReference type="InterPro" id="IPR001623">
    <property type="entry name" value="DnaJ_domain"/>
</dbReference>
<dbReference type="SMART" id="SM00271">
    <property type="entry name" value="DnaJ"/>
    <property type="match status" value="1"/>
</dbReference>
<dbReference type="PROSITE" id="PS00636">
    <property type="entry name" value="DNAJ_1"/>
    <property type="match status" value="1"/>
</dbReference>
<reference evidence="3 4" key="1">
    <citation type="submission" date="2023-02" db="EMBL/GenBank/DDBJ databases">
        <title>LHISI_Scaffold_Assembly.</title>
        <authorList>
            <person name="Stuart O.P."/>
            <person name="Cleave R."/>
            <person name="Magrath M.J.L."/>
            <person name="Mikheyev A.S."/>
        </authorList>
    </citation>
    <scope>NUCLEOTIDE SEQUENCE [LARGE SCALE GENOMIC DNA]</scope>
    <source>
        <strain evidence="3">Daus_M_001</strain>
        <tissue evidence="3">Leg muscle</tissue>
    </source>
</reference>
<evidence type="ECO:0000313" key="4">
    <source>
        <dbReference type="Proteomes" id="UP001159363"/>
    </source>
</evidence>
<dbReference type="EMBL" id="JARBHB010000008">
    <property type="protein sequence ID" value="KAJ8877838.1"/>
    <property type="molecule type" value="Genomic_DNA"/>
</dbReference>
<proteinExistence type="predicted"/>
<dbReference type="PANTHER" id="PTHR44873:SF1">
    <property type="entry name" value="DNAJ HOMOLOG SUBFAMILY C MEMBER 30, MITOCHONDRIAL"/>
    <property type="match status" value="1"/>
</dbReference>
<dbReference type="CDD" id="cd06257">
    <property type="entry name" value="DnaJ"/>
    <property type="match status" value="1"/>
</dbReference>
<dbReference type="Gene3D" id="1.10.287.110">
    <property type="entry name" value="DnaJ domain"/>
    <property type="match status" value="1"/>
</dbReference>
<organism evidence="3 4">
    <name type="scientific">Dryococelus australis</name>
    <dbReference type="NCBI Taxonomy" id="614101"/>
    <lineage>
        <taxon>Eukaryota</taxon>
        <taxon>Metazoa</taxon>
        <taxon>Ecdysozoa</taxon>
        <taxon>Arthropoda</taxon>
        <taxon>Hexapoda</taxon>
        <taxon>Insecta</taxon>
        <taxon>Pterygota</taxon>
        <taxon>Neoptera</taxon>
        <taxon>Polyneoptera</taxon>
        <taxon>Phasmatodea</taxon>
        <taxon>Verophasmatodea</taxon>
        <taxon>Anareolatae</taxon>
        <taxon>Phasmatidae</taxon>
        <taxon>Eurycanthinae</taxon>
        <taxon>Dryococelus</taxon>
    </lineage>
</organism>
<comment type="caution">
    <text evidence="3">The sequence shown here is derived from an EMBL/GenBank/DDBJ whole genome shotgun (WGS) entry which is preliminary data.</text>
</comment>
<keyword evidence="1" id="KW-0812">Transmembrane</keyword>
<feature type="transmembrane region" description="Helical" evidence="1">
    <location>
        <begin position="182"/>
        <end position="201"/>
    </location>
</feature>